<accession>A0ACC0AQ67</accession>
<evidence type="ECO:0000313" key="2">
    <source>
        <dbReference type="Proteomes" id="UP001060085"/>
    </source>
</evidence>
<protein>
    <submittedName>
        <fullName evidence="1">Uncharacterized protein</fullName>
    </submittedName>
</protein>
<evidence type="ECO:0000313" key="1">
    <source>
        <dbReference type="EMBL" id="KAI5661636.1"/>
    </source>
</evidence>
<dbReference type="EMBL" id="CM044705">
    <property type="protein sequence ID" value="KAI5661636.1"/>
    <property type="molecule type" value="Genomic_DNA"/>
</dbReference>
<dbReference type="Proteomes" id="UP001060085">
    <property type="component" value="Linkage Group LG05"/>
</dbReference>
<reference evidence="2" key="1">
    <citation type="journal article" date="2023" name="Nat. Plants">
        <title>Single-cell RNA sequencing provides a high-resolution roadmap for understanding the multicellular compartmentation of specialized metabolism.</title>
        <authorList>
            <person name="Sun S."/>
            <person name="Shen X."/>
            <person name="Li Y."/>
            <person name="Li Y."/>
            <person name="Wang S."/>
            <person name="Li R."/>
            <person name="Zhang H."/>
            <person name="Shen G."/>
            <person name="Guo B."/>
            <person name="Wei J."/>
            <person name="Xu J."/>
            <person name="St-Pierre B."/>
            <person name="Chen S."/>
            <person name="Sun C."/>
        </authorList>
    </citation>
    <scope>NUCLEOTIDE SEQUENCE [LARGE SCALE GENOMIC DNA]</scope>
</reference>
<keyword evidence="2" id="KW-1185">Reference proteome</keyword>
<proteinExistence type="predicted"/>
<organism evidence="1 2">
    <name type="scientific">Catharanthus roseus</name>
    <name type="common">Madagascar periwinkle</name>
    <name type="synonym">Vinca rosea</name>
    <dbReference type="NCBI Taxonomy" id="4058"/>
    <lineage>
        <taxon>Eukaryota</taxon>
        <taxon>Viridiplantae</taxon>
        <taxon>Streptophyta</taxon>
        <taxon>Embryophyta</taxon>
        <taxon>Tracheophyta</taxon>
        <taxon>Spermatophyta</taxon>
        <taxon>Magnoliopsida</taxon>
        <taxon>eudicotyledons</taxon>
        <taxon>Gunneridae</taxon>
        <taxon>Pentapetalae</taxon>
        <taxon>asterids</taxon>
        <taxon>lamiids</taxon>
        <taxon>Gentianales</taxon>
        <taxon>Apocynaceae</taxon>
        <taxon>Rauvolfioideae</taxon>
        <taxon>Vinceae</taxon>
        <taxon>Catharanthinae</taxon>
        <taxon>Catharanthus</taxon>
    </lineage>
</organism>
<comment type="caution">
    <text evidence="1">The sequence shown here is derived from an EMBL/GenBank/DDBJ whole genome shotgun (WGS) entry which is preliminary data.</text>
</comment>
<name>A0ACC0AQ67_CATRO</name>
<sequence length="955" mass="106438">MKRKRGCSMRNPKNLETVGHNKTLNSVSANAEDHTDLGNSVTKGFDSTIDVETTGGDSALRCQNAALQNPLFVEQTNGGNQMHENNLLKNVMSFGAKLSKDVGSSNANLCPNNLPLYSTKEPILSQQDSQYNEKELNAALSVIKKIMKTDAAKPFNVPVDPVALGIPDYFDVIDTPMDFGTICSTIKLGRKYKDSKDVYKDVELIWNNCCKYNKNNSYVVELMKRVKNNFMKHWNAAGLYREQPETNNVHLERTEDPVPHRKHGHACAADSLINDSHFQGEPDLTGLCPMQKKHHSSCCSHLNQPQQVFSQCQRQLNYRELQSSQPQNFRHTAADGHCHSPPVQGLSSSTCNNCEHACASGPISVNTNHQKQHQMCACHNHRYQHLSMCAEKCQPHQISHQCYSNTSNFRGTELDVTCTQSAGHSHVDPPLASSLRSSKCRFDHTMPSVMSKHIHQKQVRMDRSQLQSSSMIHNHSCQPRQHFCQCHPGSGVQENMLPLDGTNIGVAGHCYMAHPTESTVRHTKCRVESSVEPVTDDGSHELECHMGLGESESPSSNHSPDEPKGNIHLSQPSSSPPPEPSAAGPEVNHQNGDSTGLVRKTRGRGPTRCVSLSREGTQISITTNELGEPVGPEAHKFISYLGILARDGNLAPLTYTDWRALPETNKEKMWEEVQKKFEIVPSSKTWVLKSLGKKWKDWKAKLKTAHYVIHATDEERLADCDERVLPDQWAYLVSHWSSEEAEKRSATNRANRAQLKFRHATGTKSFARIREEERIKRADGKVPSRTELFILTRTRKDGRPVNEASSAVITQLREIARQQQDTSKDTTAPDDVFSEIVGRDKRGHVRCSGLGPLPSEYEGTKPTHAEAIKMVSEANSEVQEMKERLAAMEQTCAQMVAQMATMMSMMSSMHKSLPEENVPNQVVPNDTASSEALLLKQGNSAPLRRSSRRGKVQAN</sequence>
<gene>
    <name evidence="1" type="ORF">M9H77_20959</name>
</gene>